<evidence type="ECO:0000256" key="7">
    <source>
        <dbReference type="ARBA" id="ARBA00022932"/>
    </source>
</evidence>
<proteinExistence type="inferred from homology"/>
<organism evidence="13">
    <name type="scientific">freshwater metagenome</name>
    <dbReference type="NCBI Taxonomy" id="449393"/>
    <lineage>
        <taxon>unclassified sequences</taxon>
        <taxon>metagenomes</taxon>
        <taxon>ecological metagenomes</taxon>
    </lineage>
</organism>
<keyword evidence="8" id="KW-0238">DNA-binding</keyword>
<sequence>MQLMVLDGNSLAYRAFFALPTDMTTASGQVTNSVYGFCSMLLTLMKDHKPDGVIVVFDRKEKTFRHEAAPEYKAQREAQPDILYQQMDIIKEMLGVMGIAAIDAAGFEGDDLIATIAEKAEQAGEDLLIVTGDRDTYQLVRDPHIRVLYNKRGVSDYALYDEAGIFERTGVTPAQYSQYAALRGDPSDNLDGVPGVGEKTAAKLMTKYHDIVSVFDAAEDQTPKLKQGLLESRERVLRNAQLMVLRRDAPVTIDITQTTPQPRMAELKVMFETLEFKSMFARAKGIFGDKQIVDTKFEGKPVVESVEGVDGGTRITATIDRIENPKSALAMLGKIAKLDAVDVGVGWAGEPGRSALDGIAIVVDAGASSVAWLGVDVLRDKAVLNALSDLTKIRVHHAKPFLRWLMEQGVDLRSITLDTTIAAYLLDPSDNKFEIHEVLERYTNFAIEIGGAEETGQLDFGSTNTDNSQRICDEALAVGLIAGPILQALDKQGVTKLFADVEMPLVRVLARMERDGIAVDVKQLTSINENLKAHVARLTTILHELAGRTFNINSPTQLREILFEEKKLAPGKKTKTGFSTDAATLEKIRDQWPEFIDPLLEYREFEKLRSTYGQGLLDSVGADGRIHATFNQTVARTGRLSSDQPNLHNIPVRSDEGKVFRTAFIPAKGCEFLIADYNQIELRCIAHLANDPGLIDAFTRGIDVHSATASRLFNVKESDVSSEQRSQSKMVSYGLAYGMEAYGLSQRLSVGVGEASGILDAYFVAFPNVKQYMDDTVEQARKRGYTETLFGRRRPIPELNSSNFRIRQAGERQAMNAGIQGLAADIFKIALVRISDAFEASNLKSRVILQVHDEVIIEALIDEKSIVEEIVLTQMKQAASLKVPLEVHSAWGKSWASAKG</sequence>
<dbReference type="EC" id="2.7.7.7" evidence="2"/>
<comment type="similarity">
    <text evidence="1">Belongs to the DNA polymerase type-A family.</text>
</comment>
<dbReference type="InterPro" id="IPR002421">
    <property type="entry name" value="5-3_exonuclease"/>
</dbReference>
<dbReference type="PANTHER" id="PTHR10133">
    <property type="entry name" value="DNA POLYMERASE I"/>
    <property type="match status" value="1"/>
</dbReference>
<dbReference type="SUPFAM" id="SSF47807">
    <property type="entry name" value="5' to 3' exonuclease, C-terminal subdomain"/>
    <property type="match status" value="1"/>
</dbReference>
<dbReference type="Pfam" id="PF02739">
    <property type="entry name" value="5_3_exonuc_N"/>
    <property type="match status" value="1"/>
</dbReference>
<dbReference type="AlphaFoldDB" id="A0A6J7FH39"/>
<evidence type="ECO:0000259" key="11">
    <source>
        <dbReference type="SMART" id="SM00475"/>
    </source>
</evidence>
<name>A0A6J7FH39_9ZZZZ</name>
<dbReference type="SUPFAM" id="SSF53098">
    <property type="entry name" value="Ribonuclease H-like"/>
    <property type="match status" value="1"/>
</dbReference>
<dbReference type="Gene3D" id="3.40.50.1010">
    <property type="entry name" value="5'-nuclease"/>
    <property type="match status" value="1"/>
</dbReference>
<evidence type="ECO:0000256" key="1">
    <source>
        <dbReference type="ARBA" id="ARBA00007705"/>
    </source>
</evidence>
<dbReference type="SMART" id="SM00482">
    <property type="entry name" value="POLAc"/>
    <property type="match status" value="1"/>
</dbReference>
<accession>A0A6J7FH39</accession>
<dbReference type="Gene3D" id="3.30.70.370">
    <property type="match status" value="1"/>
</dbReference>
<dbReference type="Gene3D" id="3.30.420.10">
    <property type="entry name" value="Ribonuclease H-like superfamily/Ribonuclease H"/>
    <property type="match status" value="1"/>
</dbReference>
<evidence type="ECO:0000256" key="2">
    <source>
        <dbReference type="ARBA" id="ARBA00012417"/>
    </source>
</evidence>
<dbReference type="InterPro" id="IPR020046">
    <property type="entry name" value="5-3_exonucl_a-hlix_arch_N"/>
</dbReference>
<protein>
    <recommendedName>
        <fullName evidence="2">DNA-directed DNA polymerase</fullName>
        <ecNumber evidence="2">2.7.7.7</ecNumber>
    </recommendedName>
</protein>
<dbReference type="CDD" id="cd09859">
    <property type="entry name" value="PIN_53EXO"/>
    <property type="match status" value="1"/>
</dbReference>
<gene>
    <name evidence="13" type="ORF">UFOPK3573_00219</name>
</gene>
<dbReference type="FunFam" id="1.10.150.20:FF:000002">
    <property type="entry name" value="DNA polymerase I"/>
    <property type="match status" value="1"/>
</dbReference>
<dbReference type="Pfam" id="PF00476">
    <property type="entry name" value="DNA_pol_A"/>
    <property type="match status" value="1"/>
</dbReference>
<evidence type="ECO:0000259" key="12">
    <source>
        <dbReference type="SMART" id="SM00482"/>
    </source>
</evidence>
<dbReference type="InterPro" id="IPR008918">
    <property type="entry name" value="HhH2"/>
</dbReference>
<dbReference type="GO" id="GO:0006302">
    <property type="term" value="P:double-strand break repair"/>
    <property type="evidence" value="ECO:0007669"/>
    <property type="project" value="TreeGrafter"/>
</dbReference>
<evidence type="ECO:0000256" key="4">
    <source>
        <dbReference type="ARBA" id="ARBA00022695"/>
    </source>
</evidence>
<dbReference type="NCBIfam" id="TIGR00593">
    <property type="entry name" value="pola"/>
    <property type="match status" value="1"/>
</dbReference>
<dbReference type="InterPro" id="IPR012337">
    <property type="entry name" value="RNaseH-like_sf"/>
</dbReference>
<dbReference type="FunFam" id="1.20.1060.10:FF:000001">
    <property type="entry name" value="DNA polymerase I"/>
    <property type="match status" value="1"/>
</dbReference>
<keyword evidence="9" id="KW-0234">DNA repair</keyword>
<dbReference type="NCBIfam" id="NF004397">
    <property type="entry name" value="PRK05755.1"/>
    <property type="match status" value="1"/>
</dbReference>
<evidence type="ECO:0000256" key="5">
    <source>
        <dbReference type="ARBA" id="ARBA00022705"/>
    </source>
</evidence>
<dbReference type="CDD" id="cd09898">
    <property type="entry name" value="H3TH_53EXO"/>
    <property type="match status" value="1"/>
</dbReference>
<dbReference type="GO" id="GO:0006261">
    <property type="term" value="P:DNA-templated DNA replication"/>
    <property type="evidence" value="ECO:0007669"/>
    <property type="project" value="InterPro"/>
</dbReference>
<dbReference type="InterPro" id="IPR018320">
    <property type="entry name" value="DNA_polymerase_1"/>
</dbReference>
<dbReference type="InterPro" id="IPR054690">
    <property type="entry name" value="DNA_polI_exonuclease"/>
</dbReference>
<dbReference type="InterPro" id="IPR002298">
    <property type="entry name" value="DNA_polymerase_A"/>
</dbReference>
<comment type="catalytic activity">
    <reaction evidence="10">
        <text>DNA(n) + a 2'-deoxyribonucleoside 5'-triphosphate = DNA(n+1) + diphosphate</text>
        <dbReference type="Rhea" id="RHEA:22508"/>
        <dbReference type="Rhea" id="RHEA-COMP:17339"/>
        <dbReference type="Rhea" id="RHEA-COMP:17340"/>
        <dbReference type="ChEBI" id="CHEBI:33019"/>
        <dbReference type="ChEBI" id="CHEBI:61560"/>
        <dbReference type="ChEBI" id="CHEBI:173112"/>
        <dbReference type="EC" id="2.7.7.7"/>
    </reaction>
</comment>
<evidence type="ECO:0000256" key="9">
    <source>
        <dbReference type="ARBA" id="ARBA00023204"/>
    </source>
</evidence>
<dbReference type="InterPro" id="IPR043502">
    <property type="entry name" value="DNA/RNA_pol_sf"/>
</dbReference>
<dbReference type="Gene3D" id="1.20.1060.10">
    <property type="entry name" value="Taq DNA Polymerase, Chain T, domain 4"/>
    <property type="match status" value="1"/>
</dbReference>
<keyword evidence="6" id="KW-0227">DNA damage</keyword>
<dbReference type="EMBL" id="CAFBMJ010000008">
    <property type="protein sequence ID" value="CAB4892844.1"/>
    <property type="molecule type" value="Genomic_DNA"/>
</dbReference>
<evidence type="ECO:0000256" key="8">
    <source>
        <dbReference type="ARBA" id="ARBA00023125"/>
    </source>
</evidence>
<dbReference type="SMART" id="SM00279">
    <property type="entry name" value="HhH2"/>
    <property type="match status" value="1"/>
</dbReference>
<evidence type="ECO:0000256" key="10">
    <source>
        <dbReference type="ARBA" id="ARBA00049244"/>
    </source>
</evidence>
<dbReference type="Gene3D" id="1.10.150.20">
    <property type="entry name" value="5' to 3' exonuclease, C-terminal subdomain"/>
    <property type="match status" value="2"/>
</dbReference>
<dbReference type="InterPro" id="IPR029060">
    <property type="entry name" value="PIN-like_dom_sf"/>
</dbReference>
<dbReference type="SUPFAM" id="SSF56672">
    <property type="entry name" value="DNA/RNA polymerases"/>
    <property type="match status" value="1"/>
</dbReference>
<dbReference type="SMART" id="SM00475">
    <property type="entry name" value="53EXOc"/>
    <property type="match status" value="1"/>
</dbReference>
<dbReference type="CDD" id="cd06140">
    <property type="entry name" value="DNA_polA_I_Bacillus_like_exo"/>
    <property type="match status" value="1"/>
</dbReference>
<keyword evidence="7" id="KW-0239">DNA-directed DNA polymerase</keyword>
<feature type="domain" description="5'-3' exonuclease" evidence="11">
    <location>
        <begin position="1"/>
        <end position="261"/>
    </location>
</feature>
<dbReference type="InterPro" id="IPR036279">
    <property type="entry name" value="5-3_exonuclease_C_sf"/>
</dbReference>
<evidence type="ECO:0000313" key="13">
    <source>
        <dbReference type="EMBL" id="CAB4892844.1"/>
    </source>
</evidence>
<evidence type="ECO:0000256" key="6">
    <source>
        <dbReference type="ARBA" id="ARBA00022763"/>
    </source>
</evidence>
<dbReference type="PRINTS" id="PR00868">
    <property type="entry name" value="DNAPOLI"/>
</dbReference>
<dbReference type="Pfam" id="PF01367">
    <property type="entry name" value="5_3_exonuc"/>
    <property type="match status" value="1"/>
</dbReference>
<reference evidence="13" key="1">
    <citation type="submission" date="2020-05" db="EMBL/GenBank/DDBJ databases">
        <authorList>
            <person name="Chiriac C."/>
            <person name="Salcher M."/>
            <person name="Ghai R."/>
            <person name="Kavagutti S V."/>
        </authorList>
    </citation>
    <scope>NUCLEOTIDE SEQUENCE</scope>
</reference>
<keyword evidence="3" id="KW-0808">Transferase</keyword>
<keyword evidence="5" id="KW-0235">DNA replication</keyword>
<evidence type="ECO:0000256" key="3">
    <source>
        <dbReference type="ARBA" id="ARBA00022679"/>
    </source>
</evidence>
<dbReference type="GO" id="GO:0003887">
    <property type="term" value="F:DNA-directed DNA polymerase activity"/>
    <property type="evidence" value="ECO:0007669"/>
    <property type="project" value="UniProtKB-KW"/>
</dbReference>
<keyword evidence="4" id="KW-0548">Nucleotidyltransferase</keyword>
<feature type="domain" description="DNA-directed DNA polymerase family A palm" evidence="12">
    <location>
        <begin position="657"/>
        <end position="863"/>
    </location>
</feature>
<dbReference type="Pfam" id="PF22619">
    <property type="entry name" value="DNA_polI_exo1"/>
    <property type="match status" value="1"/>
</dbReference>
<dbReference type="InterPro" id="IPR020045">
    <property type="entry name" value="DNA_polI_H3TH"/>
</dbReference>
<dbReference type="PANTHER" id="PTHR10133:SF27">
    <property type="entry name" value="DNA POLYMERASE NU"/>
    <property type="match status" value="1"/>
</dbReference>
<dbReference type="InterPro" id="IPR001098">
    <property type="entry name" value="DNA-dir_DNA_pol_A_palm_dom"/>
</dbReference>
<dbReference type="GO" id="GO:0008409">
    <property type="term" value="F:5'-3' exonuclease activity"/>
    <property type="evidence" value="ECO:0007669"/>
    <property type="project" value="InterPro"/>
</dbReference>
<dbReference type="SUPFAM" id="SSF88723">
    <property type="entry name" value="PIN domain-like"/>
    <property type="match status" value="1"/>
</dbReference>
<dbReference type="InterPro" id="IPR036397">
    <property type="entry name" value="RNaseH_sf"/>
</dbReference>
<dbReference type="GO" id="GO:0003677">
    <property type="term" value="F:DNA binding"/>
    <property type="evidence" value="ECO:0007669"/>
    <property type="project" value="UniProtKB-KW"/>
</dbReference>
<dbReference type="CDD" id="cd08637">
    <property type="entry name" value="DNA_pol_A_pol_I_C"/>
    <property type="match status" value="1"/>
</dbReference>